<name>A0A853EYR8_9MICO</name>
<feature type="domain" description="HMA" evidence="2">
    <location>
        <begin position="3"/>
        <end position="71"/>
    </location>
</feature>
<organism evidence="3 4">
    <name type="scientific">Sanguibacter inulinus</name>
    <dbReference type="NCBI Taxonomy" id="60922"/>
    <lineage>
        <taxon>Bacteria</taxon>
        <taxon>Bacillati</taxon>
        <taxon>Actinomycetota</taxon>
        <taxon>Actinomycetes</taxon>
        <taxon>Micrococcales</taxon>
        <taxon>Sanguibacteraceae</taxon>
        <taxon>Sanguibacter</taxon>
    </lineage>
</organism>
<keyword evidence="4" id="KW-1185">Reference proteome</keyword>
<evidence type="ECO:0000313" key="4">
    <source>
        <dbReference type="Proteomes" id="UP000561011"/>
    </source>
</evidence>
<evidence type="ECO:0000313" key="3">
    <source>
        <dbReference type="EMBL" id="NYS95520.1"/>
    </source>
</evidence>
<gene>
    <name evidence="3" type="ORF">HZZ10_18610</name>
</gene>
<dbReference type="Pfam" id="PF00403">
    <property type="entry name" value="HMA"/>
    <property type="match status" value="1"/>
</dbReference>
<dbReference type="CDD" id="cd00371">
    <property type="entry name" value="HMA"/>
    <property type="match status" value="1"/>
</dbReference>
<dbReference type="AlphaFoldDB" id="A0A853EYR8"/>
<dbReference type="Gene3D" id="3.30.70.100">
    <property type="match status" value="1"/>
</dbReference>
<dbReference type="EMBL" id="JACBYE010000084">
    <property type="protein sequence ID" value="NYS95520.1"/>
    <property type="molecule type" value="Genomic_DNA"/>
</dbReference>
<dbReference type="PROSITE" id="PS50846">
    <property type="entry name" value="HMA_2"/>
    <property type="match status" value="1"/>
</dbReference>
<dbReference type="PROSITE" id="PS01047">
    <property type="entry name" value="HMA_1"/>
    <property type="match status" value="1"/>
</dbReference>
<dbReference type="InterPro" id="IPR017969">
    <property type="entry name" value="Heavy-metal-associated_CS"/>
</dbReference>
<dbReference type="GO" id="GO:0046872">
    <property type="term" value="F:metal ion binding"/>
    <property type="evidence" value="ECO:0007669"/>
    <property type="project" value="UniProtKB-KW"/>
</dbReference>
<comment type="caution">
    <text evidence="3">The sequence shown here is derived from an EMBL/GenBank/DDBJ whole genome shotgun (WGS) entry which is preliminary data.</text>
</comment>
<reference evidence="3 4" key="1">
    <citation type="submission" date="2020-07" db="EMBL/GenBank/DDBJ databases">
        <title>MOT database genomes.</title>
        <authorList>
            <person name="Joseph S."/>
            <person name="Aduse-Opoku J."/>
            <person name="Hashim A."/>
            <person name="Wade W."/>
            <person name="Curtis M."/>
        </authorList>
    </citation>
    <scope>NUCLEOTIDE SEQUENCE [LARGE SCALE GENOMIC DNA]</scope>
    <source>
        <strain evidence="3 4">DSM 100099</strain>
    </source>
</reference>
<dbReference type="RefSeq" id="WP_056127068.1">
    <property type="nucleotide sequence ID" value="NZ_JBHSTV010000009.1"/>
</dbReference>
<keyword evidence="1" id="KW-0479">Metal-binding</keyword>
<dbReference type="InterPro" id="IPR006121">
    <property type="entry name" value="HMA_dom"/>
</dbReference>
<evidence type="ECO:0000256" key="1">
    <source>
        <dbReference type="ARBA" id="ARBA00022723"/>
    </source>
</evidence>
<protein>
    <submittedName>
        <fullName evidence="3">Heavy-metal-associated domain-containing protein</fullName>
    </submittedName>
</protein>
<proteinExistence type="predicted"/>
<evidence type="ECO:0000259" key="2">
    <source>
        <dbReference type="PROSITE" id="PS50846"/>
    </source>
</evidence>
<dbReference type="InterPro" id="IPR036163">
    <property type="entry name" value="HMA_dom_sf"/>
</dbReference>
<dbReference type="Proteomes" id="UP000561011">
    <property type="component" value="Unassembled WGS sequence"/>
</dbReference>
<accession>A0A853EYR8</accession>
<sequence length="100" mass="10718">MPTITTLGVPGMTCAHCVSSVTEELEGVDGVERISVELRKDAVSEVTILSHEPLDESALRAAVTEAGYETASVDVEVDGLAAQSKEQHQQREEFYEGDPA</sequence>
<dbReference type="SUPFAM" id="SSF55008">
    <property type="entry name" value="HMA, heavy metal-associated domain"/>
    <property type="match status" value="1"/>
</dbReference>